<evidence type="ECO:0000256" key="1">
    <source>
        <dbReference type="SAM" id="SignalP"/>
    </source>
</evidence>
<name>A0ABU2J7H2_9ACTN</name>
<comment type="caution">
    <text evidence="2">The sequence shown here is derived from an EMBL/GenBank/DDBJ whole genome shotgun (WGS) entry which is preliminary data.</text>
</comment>
<keyword evidence="1" id="KW-0732">Signal</keyword>
<keyword evidence="3" id="KW-1185">Reference proteome</keyword>
<dbReference type="EMBL" id="JAVREH010000004">
    <property type="protein sequence ID" value="MDT0260574.1"/>
    <property type="molecule type" value="Genomic_DNA"/>
</dbReference>
<accession>A0ABU2J7H2</accession>
<feature type="signal peptide" evidence="1">
    <location>
        <begin position="1"/>
        <end position="26"/>
    </location>
</feature>
<evidence type="ECO:0000313" key="2">
    <source>
        <dbReference type="EMBL" id="MDT0260574.1"/>
    </source>
</evidence>
<dbReference type="RefSeq" id="WP_311421732.1">
    <property type="nucleotide sequence ID" value="NZ_JAVREH010000004.1"/>
</dbReference>
<feature type="chain" id="PRO_5046826743" description="DUF3558 domain-containing protein" evidence="1">
    <location>
        <begin position="27"/>
        <end position="198"/>
    </location>
</feature>
<reference evidence="3" key="1">
    <citation type="submission" date="2023-07" db="EMBL/GenBank/DDBJ databases">
        <title>30 novel species of actinomycetes from the DSMZ collection.</title>
        <authorList>
            <person name="Nouioui I."/>
        </authorList>
    </citation>
    <scope>NUCLEOTIDE SEQUENCE [LARGE SCALE GENOMIC DNA]</scope>
    <source>
        <strain evidence="3">DSM 44399</strain>
    </source>
</reference>
<sequence length="198" mass="20519">MTFSTRRLSLLAVPLLLVGCSSASKSADSAARAGSTAASSMSAGQPMPAGQTMAAAAVPTATAKMVCGEDIMGKVVQVLKLTKKPATTTTWANQLYTCTYALPMGPMVLSVKQSKTSAAAKAYFTSLRSTLGPTESLVGLGEGAYRTTTGIAVVVKDNMTLKVDTTRLPAVFGPEDQKRTDLSNQIASDVLGCWTGDE</sequence>
<evidence type="ECO:0008006" key="4">
    <source>
        <dbReference type="Google" id="ProtNLM"/>
    </source>
</evidence>
<dbReference type="PROSITE" id="PS51257">
    <property type="entry name" value="PROKAR_LIPOPROTEIN"/>
    <property type="match status" value="1"/>
</dbReference>
<proteinExistence type="predicted"/>
<protein>
    <recommendedName>
        <fullName evidence="4">DUF3558 domain-containing protein</fullName>
    </recommendedName>
</protein>
<gene>
    <name evidence="2" type="ORF">RM423_04125</name>
</gene>
<organism evidence="2 3">
    <name type="scientific">Jatrophihabitans lederbergiae</name>
    <dbReference type="NCBI Taxonomy" id="3075547"/>
    <lineage>
        <taxon>Bacteria</taxon>
        <taxon>Bacillati</taxon>
        <taxon>Actinomycetota</taxon>
        <taxon>Actinomycetes</taxon>
        <taxon>Jatrophihabitantales</taxon>
        <taxon>Jatrophihabitantaceae</taxon>
        <taxon>Jatrophihabitans</taxon>
    </lineage>
</organism>
<dbReference type="Proteomes" id="UP001183176">
    <property type="component" value="Unassembled WGS sequence"/>
</dbReference>
<evidence type="ECO:0000313" key="3">
    <source>
        <dbReference type="Proteomes" id="UP001183176"/>
    </source>
</evidence>